<dbReference type="Gene3D" id="3.30.560.10">
    <property type="entry name" value="Glucose Oxidase, domain 3"/>
    <property type="match status" value="1"/>
</dbReference>
<comment type="caution">
    <text evidence="7">The sequence shown here is derived from an EMBL/GenBank/DDBJ whole genome shotgun (WGS) entry which is preliminary data.</text>
</comment>
<evidence type="ECO:0000313" key="7">
    <source>
        <dbReference type="EMBL" id="RWS18596.1"/>
    </source>
</evidence>
<proteinExistence type="inferred from homology"/>
<evidence type="ECO:0000256" key="1">
    <source>
        <dbReference type="ARBA" id="ARBA00001974"/>
    </source>
</evidence>
<protein>
    <submittedName>
        <fullName evidence="7">Glucose dehydrogenase-like [FAD: quinone]</fullName>
    </submittedName>
</protein>
<feature type="chain" id="PRO_5019028080" evidence="5">
    <location>
        <begin position="20"/>
        <end position="152"/>
    </location>
</feature>
<name>A0A443RTD3_9ACAR</name>
<keyword evidence="4" id="KW-0274">FAD</keyword>
<keyword evidence="3" id="KW-0285">Flavoprotein</keyword>
<evidence type="ECO:0000256" key="2">
    <source>
        <dbReference type="ARBA" id="ARBA00010790"/>
    </source>
</evidence>
<evidence type="ECO:0000256" key="3">
    <source>
        <dbReference type="ARBA" id="ARBA00022630"/>
    </source>
</evidence>
<accession>A0A443RTD3</accession>
<sequence>MLNIKLLLFTSIIIDYCSSHLNNWENVDFAVIGAGTAGCIVATRLVEQGYNVVVLEAGKEPPLGTDTARVYVDFIETEVDWQFTTEPQEHALFAHPDRRTLVSAGKMMGGSGSFNVMFFLRGAKHDYDKWEQLGAKGWNYTSILPYIKKLEK</sequence>
<dbReference type="Pfam" id="PF00732">
    <property type="entry name" value="GMC_oxred_N"/>
    <property type="match status" value="1"/>
</dbReference>
<evidence type="ECO:0000313" key="8">
    <source>
        <dbReference type="Proteomes" id="UP000288716"/>
    </source>
</evidence>
<dbReference type="Proteomes" id="UP000288716">
    <property type="component" value="Unassembled WGS sequence"/>
</dbReference>
<dbReference type="EMBL" id="NCKV01037266">
    <property type="protein sequence ID" value="RWS18596.1"/>
    <property type="molecule type" value="Genomic_DNA"/>
</dbReference>
<dbReference type="OrthoDB" id="6511838at2759"/>
<reference evidence="7 8" key="1">
    <citation type="journal article" date="2018" name="Gigascience">
        <title>Genomes of trombidid mites reveal novel predicted allergens and laterally-transferred genes associated with secondary metabolism.</title>
        <authorList>
            <person name="Dong X."/>
            <person name="Chaisiri K."/>
            <person name="Xia D."/>
            <person name="Armstrong S.D."/>
            <person name="Fang Y."/>
            <person name="Donnelly M.J."/>
            <person name="Kadowaki T."/>
            <person name="McGarry J.W."/>
            <person name="Darby A.C."/>
            <person name="Makepeace B.L."/>
        </authorList>
    </citation>
    <scope>NUCLEOTIDE SEQUENCE [LARGE SCALE GENOMIC DNA]</scope>
    <source>
        <strain evidence="7">UoL-UT</strain>
    </source>
</reference>
<organism evidence="7 8">
    <name type="scientific">Leptotrombidium deliense</name>
    <dbReference type="NCBI Taxonomy" id="299467"/>
    <lineage>
        <taxon>Eukaryota</taxon>
        <taxon>Metazoa</taxon>
        <taxon>Ecdysozoa</taxon>
        <taxon>Arthropoda</taxon>
        <taxon>Chelicerata</taxon>
        <taxon>Arachnida</taxon>
        <taxon>Acari</taxon>
        <taxon>Acariformes</taxon>
        <taxon>Trombidiformes</taxon>
        <taxon>Prostigmata</taxon>
        <taxon>Anystina</taxon>
        <taxon>Parasitengona</taxon>
        <taxon>Trombiculoidea</taxon>
        <taxon>Trombiculidae</taxon>
        <taxon>Leptotrombidium</taxon>
    </lineage>
</organism>
<evidence type="ECO:0000256" key="5">
    <source>
        <dbReference type="SAM" id="SignalP"/>
    </source>
</evidence>
<keyword evidence="5" id="KW-0732">Signal</keyword>
<evidence type="ECO:0000256" key="4">
    <source>
        <dbReference type="ARBA" id="ARBA00022827"/>
    </source>
</evidence>
<feature type="signal peptide" evidence="5">
    <location>
        <begin position="1"/>
        <end position="19"/>
    </location>
</feature>
<dbReference type="PANTHER" id="PTHR11552">
    <property type="entry name" value="GLUCOSE-METHANOL-CHOLINE GMC OXIDOREDUCTASE"/>
    <property type="match status" value="1"/>
</dbReference>
<dbReference type="SUPFAM" id="SSF51905">
    <property type="entry name" value="FAD/NAD(P)-binding domain"/>
    <property type="match status" value="1"/>
</dbReference>
<dbReference type="GO" id="GO:0050660">
    <property type="term" value="F:flavin adenine dinucleotide binding"/>
    <property type="evidence" value="ECO:0007669"/>
    <property type="project" value="InterPro"/>
</dbReference>
<keyword evidence="8" id="KW-1185">Reference proteome</keyword>
<dbReference type="Gene3D" id="3.50.50.60">
    <property type="entry name" value="FAD/NAD(P)-binding domain"/>
    <property type="match status" value="1"/>
</dbReference>
<dbReference type="InterPro" id="IPR000172">
    <property type="entry name" value="GMC_OxRdtase_N"/>
</dbReference>
<dbReference type="AlphaFoldDB" id="A0A443RTD3"/>
<comment type="similarity">
    <text evidence="2">Belongs to the GMC oxidoreductase family.</text>
</comment>
<dbReference type="VEuPathDB" id="VectorBase:LDEU013444"/>
<comment type="cofactor">
    <cofactor evidence="1">
        <name>FAD</name>
        <dbReference type="ChEBI" id="CHEBI:57692"/>
    </cofactor>
</comment>
<dbReference type="InterPro" id="IPR036188">
    <property type="entry name" value="FAD/NAD-bd_sf"/>
</dbReference>
<dbReference type="GO" id="GO:0016614">
    <property type="term" value="F:oxidoreductase activity, acting on CH-OH group of donors"/>
    <property type="evidence" value="ECO:0007669"/>
    <property type="project" value="InterPro"/>
</dbReference>
<evidence type="ECO:0000259" key="6">
    <source>
        <dbReference type="Pfam" id="PF00732"/>
    </source>
</evidence>
<dbReference type="InterPro" id="IPR012132">
    <property type="entry name" value="GMC_OxRdtase"/>
</dbReference>
<dbReference type="STRING" id="299467.A0A443RTD3"/>
<feature type="domain" description="Glucose-methanol-choline oxidoreductase N-terminal" evidence="6">
    <location>
        <begin position="28"/>
        <end position="152"/>
    </location>
</feature>
<gene>
    <name evidence="7" type="ORF">B4U80_07432</name>
</gene>
<dbReference type="PANTHER" id="PTHR11552:SF147">
    <property type="entry name" value="CHOLINE DEHYDROGENASE, MITOCHONDRIAL"/>
    <property type="match status" value="1"/>
</dbReference>
<feature type="non-terminal residue" evidence="7">
    <location>
        <position position="152"/>
    </location>
</feature>